<feature type="transmembrane region" description="Helical" evidence="1">
    <location>
        <begin position="127"/>
        <end position="146"/>
    </location>
</feature>
<dbReference type="Pfam" id="PF00211">
    <property type="entry name" value="Guanylate_cyc"/>
    <property type="match status" value="1"/>
</dbReference>
<feature type="transmembrane region" description="Helical" evidence="1">
    <location>
        <begin position="70"/>
        <end position="90"/>
    </location>
</feature>
<dbReference type="InterPro" id="IPR029787">
    <property type="entry name" value="Nucleotide_cyclase"/>
</dbReference>
<feature type="transmembrane region" description="Helical" evidence="1">
    <location>
        <begin position="97"/>
        <end position="121"/>
    </location>
</feature>
<evidence type="ECO:0000259" key="2">
    <source>
        <dbReference type="PROSITE" id="PS50125"/>
    </source>
</evidence>
<dbReference type="PROSITE" id="PS50125">
    <property type="entry name" value="GUANYLATE_CYCLASE_2"/>
    <property type="match status" value="1"/>
</dbReference>
<dbReference type="SUPFAM" id="SSF55073">
    <property type="entry name" value="Nucleotide cyclase"/>
    <property type="match status" value="1"/>
</dbReference>
<dbReference type="SMART" id="SM00044">
    <property type="entry name" value="CYCc"/>
    <property type="match status" value="1"/>
</dbReference>
<sequence>MAATSPRWRAWLLLDALDDALPARVRQQLQAEQFRAELLVAAVQLLLLVLLSALVGVTPPGYAPDAPVRAAPLGLSLFALLVLLRLYAAWTGQLGRALLAAGVVAEMAVLLGTLAATALQYEQPPQLALKGPAFVYVFVLIGLRALRFEPLWVLVSGGTALLGWFTLLAWVLWGAPVQPLTWDYVTSLRSLQVHLGAELDRLLALAVFTATLALALARARALLVRALARERAVADLSLFFDDAVARRITASEAELMAGQGERREAAILFLDLRGFTQAAAELGPEGVIALLGEYQRLVVPIVRRHGGSVDKYLGDGILASFGAVVPDASHAARALRAVDEIVQAVDGWRARRREAGLAAPDVGAGLATGEVVSGIVGDGRRLEYTVIGDAVNLAAKLEKHNKAQGTRALATREACERARAQGYRGDKPVCTQVEVAGVAQPLDLAVLSDRPRRPQNQQM</sequence>
<accession>A0ABU5IJD1</accession>
<dbReference type="GO" id="GO:0016829">
    <property type="term" value="F:lyase activity"/>
    <property type="evidence" value="ECO:0007669"/>
    <property type="project" value="UniProtKB-KW"/>
</dbReference>
<keyword evidence="4" id="KW-1185">Reference proteome</keyword>
<dbReference type="EC" id="4.6.1.-" evidence="3"/>
<dbReference type="PANTHER" id="PTHR43081">
    <property type="entry name" value="ADENYLATE CYCLASE, TERMINAL-DIFFERENTIATION SPECIFIC-RELATED"/>
    <property type="match status" value="1"/>
</dbReference>
<gene>
    <name evidence="3" type="ORF">SM757_20700</name>
</gene>
<dbReference type="EMBL" id="JAXOJX010000037">
    <property type="protein sequence ID" value="MDZ5459002.1"/>
    <property type="molecule type" value="Genomic_DNA"/>
</dbReference>
<keyword evidence="1" id="KW-0472">Membrane</keyword>
<dbReference type="InterPro" id="IPR050697">
    <property type="entry name" value="Adenylyl/Guanylyl_Cyclase_3/4"/>
</dbReference>
<dbReference type="RefSeq" id="WP_322466880.1">
    <property type="nucleotide sequence ID" value="NZ_JAXOJX010000037.1"/>
</dbReference>
<feature type="transmembrane region" description="Helical" evidence="1">
    <location>
        <begin position="202"/>
        <end position="221"/>
    </location>
</feature>
<proteinExistence type="predicted"/>
<keyword evidence="1" id="KW-0812">Transmembrane</keyword>
<feature type="transmembrane region" description="Helical" evidence="1">
    <location>
        <begin position="38"/>
        <end position="58"/>
    </location>
</feature>
<dbReference type="InterPro" id="IPR001054">
    <property type="entry name" value="A/G_cyclase"/>
</dbReference>
<evidence type="ECO:0000313" key="3">
    <source>
        <dbReference type="EMBL" id="MDZ5459002.1"/>
    </source>
</evidence>
<protein>
    <submittedName>
        <fullName evidence="3">Adenylate/guanylate cyclase domain-containing protein</fullName>
        <ecNumber evidence="3">4.6.1.-</ecNumber>
    </submittedName>
</protein>
<comment type="caution">
    <text evidence="3">The sequence shown here is derived from an EMBL/GenBank/DDBJ whole genome shotgun (WGS) entry which is preliminary data.</text>
</comment>
<keyword evidence="1" id="KW-1133">Transmembrane helix</keyword>
<keyword evidence="3" id="KW-0456">Lyase</keyword>
<organism evidence="3 4">
    <name type="scientific">Azohydromonas lata</name>
    <dbReference type="NCBI Taxonomy" id="45677"/>
    <lineage>
        <taxon>Bacteria</taxon>
        <taxon>Pseudomonadati</taxon>
        <taxon>Pseudomonadota</taxon>
        <taxon>Betaproteobacteria</taxon>
        <taxon>Burkholderiales</taxon>
        <taxon>Sphaerotilaceae</taxon>
        <taxon>Azohydromonas</taxon>
    </lineage>
</organism>
<name>A0ABU5IJD1_9BURK</name>
<feature type="domain" description="Guanylate cyclase" evidence="2">
    <location>
        <begin position="266"/>
        <end position="398"/>
    </location>
</feature>
<dbReference type="Proteomes" id="UP001293718">
    <property type="component" value="Unassembled WGS sequence"/>
</dbReference>
<reference evidence="3 4" key="1">
    <citation type="submission" date="2023-11" db="EMBL/GenBank/DDBJ databases">
        <title>Draft genome of Azohydromonas lata strain H1 (DSM1123), a polyhydroxyalkanoate producer.</title>
        <authorList>
            <person name="Traversa D."/>
            <person name="D'Addabbo P."/>
            <person name="Pazzani C."/>
            <person name="Manzari C."/>
            <person name="Chiara M."/>
            <person name="Scrascia M."/>
        </authorList>
    </citation>
    <scope>NUCLEOTIDE SEQUENCE [LARGE SCALE GENOMIC DNA]</scope>
    <source>
        <strain evidence="3 4">H1</strain>
    </source>
</reference>
<evidence type="ECO:0000256" key="1">
    <source>
        <dbReference type="SAM" id="Phobius"/>
    </source>
</evidence>
<dbReference type="Gene3D" id="3.30.70.1230">
    <property type="entry name" value="Nucleotide cyclase"/>
    <property type="match status" value="1"/>
</dbReference>
<dbReference type="PANTHER" id="PTHR43081:SF1">
    <property type="entry name" value="ADENYLATE CYCLASE, TERMINAL-DIFFERENTIATION SPECIFIC"/>
    <property type="match status" value="1"/>
</dbReference>
<feature type="transmembrane region" description="Helical" evidence="1">
    <location>
        <begin position="151"/>
        <end position="173"/>
    </location>
</feature>
<dbReference type="CDD" id="cd07302">
    <property type="entry name" value="CHD"/>
    <property type="match status" value="1"/>
</dbReference>
<evidence type="ECO:0000313" key="4">
    <source>
        <dbReference type="Proteomes" id="UP001293718"/>
    </source>
</evidence>